<evidence type="ECO:0000313" key="23">
    <source>
        <dbReference type="EMBL" id="OAE35951.1"/>
    </source>
</evidence>
<keyword evidence="5" id="KW-0433">Leucine-rich repeat</keyword>
<evidence type="ECO:0000256" key="2">
    <source>
        <dbReference type="ARBA" id="ARBA00008684"/>
    </source>
</evidence>
<keyword evidence="10 19" id="KW-0547">Nucleotide-binding</keyword>
<evidence type="ECO:0000313" key="24">
    <source>
        <dbReference type="Proteomes" id="UP000077202"/>
    </source>
</evidence>
<feature type="binding site" evidence="19">
    <location>
        <position position="665"/>
    </location>
    <ligand>
        <name>ATP</name>
        <dbReference type="ChEBI" id="CHEBI:30616"/>
    </ligand>
</feature>
<evidence type="ECO:0000256" key="17">
    <source>
        <dbReference type="ARBA" id="ARBA00047899"/>
    </source>
</evidence>
<keyword evidence="11" id="KW-0418">Kinase</keyword>
<dbReference type="FunFam" id="1.10.510.10:FF:000309">
    <property type="entry name" value="Leucine-rich repeat receptor-like protein kinase"/>
    <property type="match status" value="1"/>
</dbReference>
<keyword evidence="6" id="KW-0808">Transferase</keyword>
<keyword evidence="7 20" id="KW-0812">Transmembrane</keyword>
<dbReference type="PROSITE" id="PS00107">
    <property type="entry name" value="PROTEIN_KINASE_ATP"/>
    <property type="match status" value="1"/>
</dbReference>
<dbReference type="FunFam" id="3.30.200.20:FF:000039">
    <property type="entry name" value="receptor-like protein kinase FERONIA"/>
    <property type="match status" value="1"/>
</dbReference>
<dbReference type="InterPro" id="IPR011009">
    <property type="entry name" value="Kinase-like_dom_sf"/>
</dbReference>
<evidence type="ECO:0000256" key="16">
    <source>
        <dbReference type="ARBA" id="ARBA00023180"/>
    </source>
</evidence>
<sequence>MDWRGVILFTVLGLYSGLGFASTEPKETAALLALKKTLGDGSNFLANWLGDDPCGGQWTGVYCIETDYPSSLVGSNVSHITEVRLLQLNLNGFLADELGDLVAIKVFNVMWNQLTGSIPNSIGNLKNLRLLLLSGNQLTGVLPPELGTLPSLHRLQIDQNRISGRIPETFLDRNLPMIHHLHMNNNSLNGSIPPSLGSLTNVAHLLLDNNELTGTLPVELANAPNLMIIQLDNNRFDSDATIPQEYGQIPTLLKLSLRNCNLRGTIPDFSGAPQLGFLDLSHNFLTGPIPNTTLSQNLSSIDLSFNQVSGRISSNIGNISSLQYLVLRDNNLSGAVPGNLGSGSMLSEGNSISLVDLQNNAFVDFANGSKLVSLQGQGKTKVWLSGNPFCTGSNSAENNPLCVPSDAGVLLDVGNLNEVFAFDQGSCTPCPAPYMLAPSSAAPNKCRCAAPITVKTRLKSYSFGVFDPYKQQFISYIADGLHLRVDQVAIRDLEYEPGPRLAMSLLLFPTGFSFNASETRRLYQAWSRWEIPLDKLFGPYEFISFAVTNEPPKSESGGLSRGAVAGIVIGVLAFVVLKTACMIVVFRRWMRWKQRKWDSRSAASKKSVTRRRSHSSIQVTSVRSFTFEEMAKATDYFSSAKLVGEGGYGKVYAGILDDGQKVAIKRAEGASYQGAHEFENEILLLSRVHHKNLVSLVGYCNDGTEQMLVYEFIAYGSLQYHLSAHAKVPLNFVTRLQIALGSARGIHYLHTEANPPIYHRDVKTSNILLDEKFQAKVADFGLSKLAPEAGFEGLGGYISTVVKGTPGYLDPEYFKTHRLTDKSDVYSFGVVLLVLLTGMQPISDGKNLVREVNVSHLAGKMASIVDFRIKDSYPAAVLESLAKLALSCCQDSPAERPSIGEVLRELELLYKETYSDATSDVSDSESVGYSGELKKLRNISESESFIEINPSVSSSAMSFGLCSSSDPDLRSTPMVDMVRDIMPCFEAVLVIKDTSLKFAT</sequence>
<dbReference type="SMART" id="SM00220">
    <property type="entry name" value="S_TKc"/>
    <property type="match status" value="1"/>
</dbReference>
<gene>
    <name evidence="23" type="ORF">AXG93_4303s1030</name>
</gene>
<keyword evidence="14 20" id="KW-0472">Membrane</keyword>
<keyword evidence="9" id="KW-0677">Repeat</keyword>
<comment type="similarity">
    <text evidence="2">Belongs to the protein kinase superfamily. Ser/Thr protein kinase family.</text>
</comment>
<feature type="transmembrane region" description="Helical" evidence="20">
    <location>
        <begin position="825"/>
        <end position="843"/>
    </location>
</feature>
<evidence type="ECO:0000256" key="7">
    <source>
        <dbReference type="ARBA" id="ARBA00022692"/>
    </source>
</evidence>
<dbReference type="Pfam" id="PF08263">
    <property type="entry name" value="LRRNT_2"/>
    <property type="match status" value="1"/>
</dbReference>
<dbReference type="GO" id="GO:0005524">
    <property type="term" value="F:ATP binding"/>
    <property type="evidence" value="ECO:0007669"/>
    <property type="project" value="UniProtKB-UniRule"/>
</dbReference>
<evidence type="ECO:0000256" key="6">
    <source>
        <dbReference type="ARBA" id="ARBA00022679"/>
    </source>
</evidence>
<dbReference type="Proteomes" id="UP000077202">
    <property type="component" value="Unassembled WGS sequence"/>
</dbReference>
<dbReference type="FunFam" id="3.80.10.10:FF:000041">
    <property type="entry name" value="LRR receptor-like serine/threonine-protein kinase ERECTA"/>
    <property type="match status" value="1"/>
</dbReference>
<proteinExistence type="inferred from homology"/>
<keyword evidence="13 20" id="KW-1133">Transmembrane helix</keyword>
<dbReference type="InterPro" id="IPR057597">
    <property type="entry name" value="ALE2_N"/>
</dbReference>
<dbReference type="Pfam" id="PF00069">
    <property type="entry name" value="Pkinase"/>
    <property type="match status" value="1"/>
</dbReference>
<feature type="chain" id="PRO_5008052727" description="non-specific serine/threonine protein kinase" evidence="21">
    <location>
        <begin position="22"/>
        <end position="1000"/>
    </location>
</feature>
<evidence type="ECO:0000256" key="11">
    <source>
        <dbReference type="ARBA" id="ARBA00022777"/>
    </source>
</evidence>
<keyword evidence="24" id="KW-1185">Reference proteome</keyword>
<evidence type="ECO:0000256" key="19">
    <source>
        <dbReference type="PROSITE-ProRule" id="PRU10141"/>
    </source>
</evidence>
<reference evidence="23" key="1">
    <citation type="submission" date="2016-03" db="EMBL/GenBank/DDBJ databases">
        <title>Mechanisms controlling the formation of the plant cell surface in tip-growing cells are functionally conserved among land plants.</title>
        <authorList>
            <person name="Honkanen S."/>
            <person name="Jones V.A."/>
            <person name="Morieri G."/>
            <person name="Champion C."/>
            <person name="Hetherington A.J."/>
            <person name="Kelly S."/>
            <person name="Saint-Marcoux D."/>
            <person name="Proust H."/>
            <person name="Prescott H."/>
            <person name="Dolan L."/>
        </authorList>
    </citation>
    <scope>NUCLEOTIDE SEQUENCE [LARGE SCALE GENOMIC DNA]</scope>
    <source>
        <tissue evidence="23">Whole gametophyte</tissue>
    </source>
</reference>
<keyword evidence="16" id="KW-0325">Glycoprotein</keyword>
<feature type="signal peptide" evidence="21">
    <location>
        <begin position="1"/>
        <end position="21"/>
    </location>
</feature>
<keyword evidence="4" id="KW-0723">Serine/threonine-protein kinase</keyword>
<evidence type="ECO:0000256" key="20">
    <source>
        <dbReference type="SAM" id="Phobius"/>
    </source>
</evidence>
<keyword evidence="12 19" id="KW-0067">ATP-binding</keyword>
<evidence type="ECO:0000256" key="10">
    <source>
        <dbReference type="ARBA" id="ARBA00022741"/>
    </source>
</evidence>
<dbReference type="Gene3D" id="1.10.510.10">
    <property type="entry name" value="Transferase(Phosphotransferase) domain 1"/>
    <property type="match status" value="1"/>
</dbReference>
<dbReference type="InterPro" id="IPR000719">
    <property type="entry name" value="Prot_kinase_dom"/>
</dbReference>
<feature type="transmembrane region" description="Helical" evidence="20">
    <location>
        <begin position="563"/>
        <end position="586"/>
    </location>
</feature>
<dbReference type="AlphaFoldDB" id="A0A176WTN1"/>
<keyword evidence="15" id="KW-0675">Receptor</keyword>
<evidence type="ECO:0000259" key="22">
    <source>
        <dbReference type="PROSITE" id="PS50011"/>
    </source>
</evidence>
<evidence type="ECO:0000256" key="18">
    <source>
        <dbReference type="ARBA" id="ARBA00048679"/>
    </source>
</evidence>
<dbReference type="SUPFAM" id="SSF56112">
    <property type="entry name" value="Protein kinase-like (PK-like)"/>
    <property type="match status" value="1"/>
</dbReference>
<dbReference type="InterPro" id="IPR017441">
    <property type="entry name" value="Protein_kinase_ATP_BS"/>
</dbReference>
<evidence type="ECO:0000256" key="9">
    <source>
        <dbReference type="ARBA" id="ARBA00022737"/>
    </source>
</evidence>
<evidence type="ECO:0000256" key="12">
    <source>
        <dbReference type="ARBA" id="ARBA00022840"/>
    </source>
</evidence>
<evidence type="ECO:0000256" key="5">
    <source>
        <dbReference type="ARBA" id="ARBA00022614"/>
    </source>
</evidence>
<dbReference type="Pfam" id="PF23180">
    <property type="entry name" value="ALE2_N"/>
    <property type="match status" value="1"/>
</dbReference>
<dbReference type="PANTHER" id="PTHR45974:SF134">
    <property type="entry name" value="OS01G0960400 PROTEIN"/>
    <property type="match status" value="1"/>
</dbReference>
<dbReference type="InterPro" id="IPR008271">
    <property type="entry name" value="Ser/Thr_kinase_AS"/>
</dbReference>
<protein>
    <recommendedName>
        <fullName evidence="3">non-specific serine/threonine protein kinase</fullName>
        <ecNumber evidence="3">2.7.11.1</ecNumber>
    </recommendedName>
</protein>
<evidence type="ECO:0000256" key="8">
    <source>
        <dbReference type="ARBA" id="ARBA00022729"/>
    </source>
</evidence>
<dbReference type="Gene3D" id="3.30.200.20">
    <property type="entry name" value="Phosphorylase Kinase, domain 1"/>
    <property type="match status" value="1"/>
</dbReference>
<dbReference type="PROSITE" id="PS50011">
    <property type="entry name" value="PROTEIN_KINASE_DOM"/>
    <property type="match status" value="1"/>
</dbReference>
<organism evidence="23 24">
    <name type="scientific">Marchantia polymorpha subsp. ruderalis</name>
    <dbReference type="NCBI Taxonomy" id="1480154"/>
    <lineage>
        <taxon>Eukaryota</taxon>
        <taxon>Viridiplantae</taxon>
        <taxon>Streptophyta</taxon>
        <taxon>Embryophyta</taxon>
        <taxon>Marchantiophyta</taxon>
        <taxon>Marchantiopsida</taxon>
        <taxon>Marchantiidae</taxon>
        <taxon>Marchantiales</taxon>
        <taxon>Marchantiaceae</taxon>
        <taxon>Marchantia</taxon>
    </lineage>
</organism>
<feature type="domain" description="Protein kinase" evidence="22">
    <location>
        <begin position="637"/>
        <end position="909"/>
    </location>
</feature>
<name>A0A176WTN1_MARPO</name>
<comment type="catalytic activity">
    <reaction evidence="18">
        <text>L-seryl-[protein] + ATP = O-phospho-L-seryl-[protein] + ADP + H(+)</text>
        <dbReference type="Rhea" id="RHEA:17989"/>
        <dbReference type="Rhea" id="RHEA-COMP:9863"/>
        <dbReference type="Rhea" id="RHEA-COMP:11604"/>
        <dbReference type="ChEBI" id="CHEBI:15378"/>
        <dbReference type="ChEBI" id="CHEBI:29999"/>
        <dbReference type="ChEBI" id="CHEBI:30616"/>
        <dbReference type="ChEBI" id="CHEBI:83421"/>
        <dbReference type="ChEBI" id="CHEBI:456216"/>
        <dbReference type="EC" id="2.7.11.1"/>
    </reaction>
</comment>
<evidence type="ECO:0000256" key="3">
    <source>
        <dbReference type="ARBA" id="ARBA00012513"/>
    </source>
</evidence>
<evidence type="ECO:0000256" key="13">
    <source>
        <dbReference type="ARBA" id="ARBA00022989"/>
    </source>
</evidence>
<dbReference type="SUPFAM" id="SSF52058">
    <property type="entry name" value="L domain-like"/>
    <property type="match status" value="1"/>
</dbReference>
<dbReference type="InterPro" id="IPR001611">
    <property type="entry name" value="Leu-rich_rpt"/>
</dbReference>
<accession>A0A176WTN1</accession>
<keyword evidence="8 21" id="KW-0732">Signal</keyword>
<dbReference type="FunFam" id="3.80.10.10:FF:000129">
    <property type="entry name" value="Leucine-rich repeat receptor-like kinase"/>
    <property type="match status" value="1"/>
</dbReference>
<dbReference type="Gene3D" id="3.80.10.10">
    <property type="entry name" value="Ribonuclease Inhibitor"/>
    <property type="match status" value="2"/>
</dbReference>
<dbReference type="GO" id="GO:0004674">
    <property type="term" value="F:protein serine/threonine kinase activity"/>
    <property type="evidence" value="ECO:0007669"/>
    <property type="project" value="UniProtKB-KW"/>
</dbReference>
<evidence type="ECO:0000256" key="1">
    <source>
        <dbReference type="ARBA" id="ARBA00004167"/>
    </source>
</evidence>
<dbReference type="GO" id="GO:0016020">
    <property type="term" value="C:membrane"/>
    <property type="evidence" value="ECO:0007669"/>
    <property type="project" value="UniProtKB-SubCell"/>
</dbReference>
<comment type="caution">
    <text evidence="23">The sequence shown here is derived from an EMBL/GenBank/DDBJ whole genome shotgun (WGS) entry which is preliminary data.</text>
</comment>
<comment type="catalytic activity">
    <reaction evidence="17">
        <text>L-threonyl-[protein] + ATP = O-phospho-L-threonyl-[protein] + ADP + H(+)</text>
        <dbReference type="Rhea" id="RHEA:46608"/>
        <dbReference type="Rhea" id="RHEA-COMP:11060"/>
        <dbReference type="Rhea" id="RHEA-COMP:11605"/>
        <dbReference type="ChEBI" id="CHEBI:15378"/>
        <dbReference type="ChEBI" id="CHEBI:30013"/>
        <dbReference type="ChEBI" id="CHEBI:30616"/>
        <dbReference type="ChEBI" id="CHEBI:61977"/>
        <dbReference type="ChEBI" id="CHEBI:456216"/>
        <dbReference type="EC" id="2.7.11.1"/>
    </reaction>
</comment>
<dbReference type="Pfam" id="PF00560">
    <property type="entry name" value="LRR_1"/>
    <property type="match status" value="3"/>
</dbReference>
<dbReference type="InterPro" id="IPR032675">
    <property type="entry name" value="LRR_dom_sf"/>
</dbReference>
<evidence type="ECO:0000256" key="4">
    <source>
        <dbReference type="ARBA" id="ARBA00022527"/>
    </source>
</evidence>
<dbReference type="PANTHER" id="PTHR45974">
    <property type="entry name" value="RECEPTOR-LIKE PROTEIN 55"/>
    <property type="match status" value="1"/>
</dbReference>
<comment type="subcellular location">
    <subcellularLocation>
        <location evidence="1">Membrane</location>
        <topology evidence="1">Single-pass membrane protein</topology>
    </subcellularLocation>
</comment>
<dbReference type="PROSITE" id="PS00108">
    <property type="entry name" value="PROTEIN_KINASE_ST"/>
    <property type="match status" value="1"/>
</dbReference>
<dbReference type="EMBL" id="LVLJ01000021">
    <property type="protein sequence ID" value="OAE35951.1"/>
    <property type="molecule type" value="Genomic_DNA"/>
</dbReference>
<evidence type="ECO:0000256" key="14">
    <source>
        <dbReference type="ARBA" id="ARBA00023136"/>
    </source>
</evidence>
<dbReference type="InterPro" id="IPR013210">
    <property type="entry name" value="LRR_N_plant-typ"/>
</dbReference>
<dbReference type="EC" id="2.7.11.1" evidence="3"/>
<evidence type="ECO:0000256" key="21">
    <source>
        <dbReference type="SAM" id="SignalP"/>
    </source>
</evidence>
<dbReference type="CDD" id="cd14066">
    <property type="entry name" value="STKc_IRAK"/>
    <property type="match status" value="1"/>
</dbReference>
<evidence type="ECO:0000256" key="15">
    <source>
        <dbReference type="ARBA" id="ARBA00023170"/>
    </source>
</evidence>